<dbReference type="GO" id="GO:0030234">
    <property type="term" value="F:enzyme regulator activity"/>
    <property type="evidence" value="ECO:0007669"/>
    <property type="project" value="InterPro"/>
</dbReference>
<dbReference type="Proteomes" id="UP000001882">
    <property type="component" value="Chromosome"/>
</dbReference>
<dbReference type="FunCoup" id="D1YVN1">
    <property type="interactions" value="43"/>
</dbReference>
<dbReference type="RefSeq" id="WP_012899183.1">
    <property type="nucleotide sequence ID" value="NC_013665.1"/>
</dbReference>
<dbReference type="SMART" id="SM00938">
    <property type="entry name" value="P-II"/>
    <property type="match status" value="1"/>
</dbReference>
<accession>D1YVN1</accession>
<dbReference type="PANTHER" id="PTHR30115:SF11">
    <property type="entry name" value="NITROGEN REGULATORY PROTEIN P-II HOMOLOG"/>
    <property type="match status" value="1"/>
</dbReference>
<gene>
    <name evidence="2" type="ordered locus">MCP_0431</name>
</gene>
<dbReference type="InParanoid" id="D1YVN1"/>
<dbReference type="InterPro" id="IPR017918">
    <property type="entry name" value="N-reg_PII_CS"/>
</dbReference>
<reference evidence="2 3" key="1">
    <citation type="journal article" date="2007" name="Appl. Environ. Microbiol.">
        <title>Isolation of key methanogens for global methane emission from rice paddy fields: a novel isolate affiliated with the clone cluster rice cluster I.</title>
        <authorList>
            <person name="Sakai S."/>
            <person name="Imachi H."/>
            <person name="Sekiguchi Y."/>
            <person name="Ohashi A."/>
            <person name="Harada H."/>
            <person name="Kamagata Y."/>
        </authorList>
    </citation>
    <scope>NUCLEOTIDE SEQUENCE [LARGE SCALE GENOMIC DNA]</scope>
    <source>
        <strain evidence="3">DSM 17711 / JCM 13418 / NBRC 101707 / SANAE</strain>
    </source>
</reference>
<dbReference type="PROSITE" id="PS00638">
    <property type="entry name" value="PII_GLNB_CTER"/>
    <property type="match status" value="1"/>
</dbReference>
<sequence length="109" mass="12260">MKMVQAIIRPERLDGVKKALEEKGFIALSITEMRGRGEQKGIRLSHRGRPLEVDVLPKVKLELVVDDEHVDPIVSIIRGSARTGKVGDGKIFVLPVDMMCKVRTDEVWK</sequence>
<dbReference type="InterPro" id="IPR002187">
    <property type="entry name" value="N-reg_PII"/>
</dbReference>
<dbReference type="eggNOG" id="arCOG02305">
    <property type="taxonomic scope" value="Archaea"/>
</dbReference>
<dbReference type="OrthoDB" id="10960at2157"/>
<organism evidence="2 3">
    <name type="scientific">Methanocella paludicola (strain DSM 17711 / JCM 13418 / NBRC 101707 / SANAE)</name>
    <dbReference type="NCBI Taxonomy" id="304371"/>
    <lineage>
        <taxon>Archaea</taxon>
        <taxon>Methanobacteriati</taxon>
        <taxon>Methanobacteriota</taxon>
        <taxon>Stenosarchaea group</taxon>
        <taxon>Methanomicrobia</taxon>
        <taxon>Methanocellales</taxon>
        <taxon>Methanocellaceae</taxon>
        <taxon>Methanocella</taxon>
    </lineage>
</organism>
<evidence type="ECO:0000313" key="2">
    <source>
        <dbReference type="EMBL" id="BAI60503.1"/>
    </source>
</evidence>
<evidence type="ECO:0000256" key="1">
    <source>
        <dbReference type="RuleBase" id="RU003936"/>
    </source>
</evidence>
<dbReference type="PANTHER" id="PTHR30115">
    <property type="entry name" value="NITROGEN REGULATORY PROTEIN P-II"/>
    <property type="match status" value="1"/>
</dbReference>
<dbReference type="InterPro" id="IPR011322">
    <property type="entry name" value="N-reg_PII-like_a/b"/>
</dbReference>
<dbReference type="Pfam" id="PF00543">
    <property type="entry name" value="P-II"/>
    <property type="match status" value="1"/>
</dbReference>
<dbReference type="PROSITE" id="PS51343">
    <property type="entry name" value="PII_GLNB_DOM"/>
    <property type="match status" value="1"/>
</dbReference>
<dbReference type="SUPFAM" id="SSF54913">
    <property type="entry name" value="GlnB-like"/>
    <property type="match status" value="1"/>
</dbReference>
<dbReference type="InterPro" id="IPR015867">
    <property type="entry name" value="N-reg_PII/ATP_PRibTrfase_C"/>
</dbReference>
<dbReference type="PRINTS" id="PR00340">
    <property type="entry name" value="PIIGLNB"/>
</dbReference>
<protein>
    <submittedName>
        <fullName evidence="2">Nitrogen regulatory protein P-II</fullName>
    </submittedName>
</protein>
<name>D1YVN1_METPS</name>
<dbReference type="Gene3D" id="3.30.70.120">
    <property type="match status" value="1"/>
</dbReference>
<reference evidence="3" key="3">
    <citation type="journal article" date="2011" name="PLoS ONE">
        <title>Genome sequence of a mesophilic hydrogenotrophic methanogen Methanocella paludicola, the first cultivated representative of the order Methanocellales.</title>
        <authorList>
            <person name="Sakai S."/>
            <person name="Takaki Y."/>
            <person name="Shimamura S."/>
            <person name="Sekine M."/>
            <person name="Tajima T."/>
            <person name="Kosugi H."/>
            <person name="Ichikawa N."/>
            <person name="Tasumi E."/>
            <person name="Hiraki A.T."/>
            <person name="Shimizu A."/>
            <person name="Kato Y."/>
            <person name="Nishiko R."/>
            <person name="Mori K."/>
            <person name="Fujita N."/>
            <person name="Imachi H."/>
            <person name="Takai K."/>
        </authorList>
    </citation>
    <scope>NUCLEOTIDE SEQUENCE [LARGE SCALE GENOMIC DNA]</scope>
    <source>
        <strain evidence="3">DSM 17711 / JCM 13418 / NBRC 101707 / SANAE</strain>
    </source>
</reference>
<dbReference type="GO" id="GO:0005524">
    <property type="term" value="F:ATP binding"/>
    <property type="evidence" value="ECO:0007669"/>
    <property type="project" value="TreeGrafter"/>
</dbReference>
<dbReference type="GO" id="GO:0005829">
    <property type="term" value="C:cytosol"/>
    <property type="evidence" value="ECO:0007669"/>
    <property type="project" value="TreeGrafter"/>
</dbReference>
<dbReference type="GO" id="GO:0006808">
    <property type="term" value="P:regulation of nitrogen utilization"/>
    <property type="evidence" value="ECO:0007669"/>
    <property type="project" value="InterPro"/>
</dbReference>
<dbReference type="PATRIC" id="fig|304371.9.peg.443"/>
<dbReference type="EMBL" id="AP011532">
    <property type="protein sequence ID" value="BAI60503.1"/>
    <property type="molecule type" value="Genomic_DNA"/>
</dbReference>
<dbReference type="KEGG" id="mpd:MCP_0431"/>
<keyword evidence="3" id="KW-1185">Reference proteome</keyword>
<dbReference type="GeneID" id="8680528"/>
<dbReference type="AlphaFoldDB" id="D1YVN1"/>
<reference evidence="2 3" key="2">
    <citation type="journal article" date="2008" name="Int. J. Syst. Evol. Microbiol.">
        <title>Methanocella paludicola gen. nov., sp. nov., a methane-producing archaeon, the first isolate of the lineage 'Rice Cluster I', and proposal of the new archaeal order Methanocellales ord. nov.</title>
        <authorList>
            <person name="Sakai S."/>
            <person name="Imachi H."/>
            <person name="Hanada S."/>
            <person name="Ohashi A."/>
            <person name="Harada H."/>
            <person name="Kamagata Y."/>
        </authorList>
    </citation>
    <scope>NUCLEOTIDE SEQUENCE [LARGE SCALE GENOMIC DNA]</scope>
    <source>
        <strain evidence="3">DSM 17711 / JCM 13418 / NBRC 101707 / SANAE</strain>
    </source>
</reference>
<proteinExistence type="inferred from homology"/>
<dbReference type="STRING" id="304371.MCP_0431"/>
<evidence type="ECO:0000313" key="3">
    <source>
        <dbReference type="Proteomes" id="UP000001882"/>
    </source>
</evidence>
<comment type="similarity">
    <text evidence="1">Belongs to the P(II) protein family.</text>
</comment>